<proteinExistence type="predicted"/>
<comment type="caution">
    <text evidence="1">The sequence shown here is derived from an EMBL/GenBank/DDBJ whole genome shotgun (WGS) entry which is preliminary data.</text>
</comment>
<keyword evidence="2" id="KW-1185">Reference proteome</keyword>
<evidence type="ECO:0000313" key="2">
    <source>
        <dbReference type="Proteomes" id="UP000005045"/>
    </source>
</evidence>
<gene>
    <name evidence="1" type="ORF">BgramDRAFT_5111</name>
</gene>
<reference evidence="1 2" key="1">
    <citation type="submission" date="2008-03" db="EMBL/GenBank/DDBJ databases">
        <title>Sequencing of the draft genome and assembly of Burkholderia graminis C4D1M.</title>
        <authorList>
            <consortium name="US DOE Joint Genome Institute (JGI-PGF)"/>
            <person name="Copeland A."/>
            <person name="Lucas S."/>
            <person name="Lapidus A."/>
            <person name="Glavina del Rio T."/>
            <person name="Dalin E."/>
            <person name="Tice H."/>
            <person name="Bruce D."/>
            <person name="Goodwin L."/>
            <person name="Pitluck S."/>
            <person name="Larimer F."/>
            <person name="Land M.L."/>
            <person name="Hauser L."/>
            <person name="Tiedje J."/>
            <person name="Richardson P."/>
        </authorList>
    </citation>
    <scope>NUCLEOTIDE SEQUENCE [LARGE SCALE GENOMIC DNA]</scope>
    <source>
        <strain evidence="2">ATCC 700544 / DSM 17151 / LMG 18924 / NCIMB 13744 / C4D1M</strain>
    </source>
</reference>
<evidence type="ECO:0000313" key="1">
    <source>
        <dbReference type="EMBL" id="EDT08185.1"/>
    </source>
</evidence>
<protein>
    <submittedName>
        <fullName evidence="1">Uncharacterized protein</fullName>
    </submittedName>
</protein>
<sequence>MRELSVRWDIPLPDLHLVLQRPILPERRDACERSFANGRRCLVRELCLMSRHNHVGERHESLRDFVSDYLAREVAKKEIPLLFVHVYSKPAGLPCLRRVDGSLGVEQAPAARIDQYCTWLRVRAREARCRSVLLRRWRVRPPTKHSMRDCCSCWRVLCVPGSTGRYGLSGQTDATALPFPAWRLPCIFALECRSGA</sequence>
<dbReference type="EMBL" id="ABLD01000020">
    <property type="protein sequence ID" value="EDT08185.1"/>
    <property type="molecule type" value="Genomic_DNA"/>
</dbReference>
<dbReference type="AlphaFoldDB" id="B1G6Z0"/>
<name>B1G6Z0_PARG4</name>
<dbReference type="Proteomes" id="UP000005045">
    <property type="component" value="Unassembled WGS sequence"/>
</dbReference>
<accession>B1G6Z0</accession>
<organism evidence="1 2">
    <name type="scientific">Paraburkholderia graminis (strain ATCC 700544 / DSM 17151 / LMG 18924 / NCIMB 13744 / C4D1M)</name>
    <dbReference type="NCBI Taxonomy" id="396598"/>
    <lineage>
        <taxon>Bacteria</taxon>
        <taxon>Pseudomonadati</taxon>
        <taxon>Pseudomonadota</taxon>
        <taxon>Betaproteobacteria</taxon>
        <taxon>Burkholderiales</taxon>
        <taxon>Burkholderiaceae</taxon>
        <taxon>Paraburkholderia</taxon>
    </lineage>
</organism>